<dbReference type="CDD" id="cd00064">
    <property type="entry name" value="FU"/>
    <property type="match status" value="8"/>
</dbReference>
<dbReference type="InterPro" id="IPR009030">
    <property type="entry name" value="Growth_fac_rcpt_cys_sf"/>
</dbReference>
<keyword evidence="2" id="KW-1133">Transmembrane helix</keyword>
<dbReference type="InterPro" id="IPR011009">
    <property type="entry name" value="Kinase-like_dom_sf"/>
</dbReference>
<dbReference type="Pfam" id="PF00069">
    <property type="entry name" value="Pkinase"/>
    <property type="match status" value="1"/>
</dbReference>
<dbReference type="InterPro" id="IPR006212">
    <property type="entry name" value="Furin_repeat"/>
</dbReference>
<dbReference type="PANTHER" id="PTHR45756">
    <property type="entry name" value="PALMITOYLTRANSFERASE"/>
    <property type="match status" value="1"/>
</dbReference>
<keyword evidence="2" id="KW-0812">Transmembrane</keyword>
<dbReference type="PROSITE" id="PS50011">
    <property type="entry name" value="PROTEIN_KINASE_DOM"/>
    <property type="match status" value="1"/>
</dbReference>
<evidence type="ECO:0000256" key="2">
    <source>
        <dbReference type="SAM" id="Phobius"/>
    </source>
</evidence>
<protein>
    <submittedName>
        <fullName evidence="5">TKL protein kinase</fullName>
    </submittedName>
</protein>
<dbReference type="eggNOG" id="KOG3525">
    <property type="taxonomic scope" value="Eukaryota"/>
</dbReference>
<organism evidence="5">
    <name type="scientific">Fonticula alba</name>
    <name type="common">Slime mold</name>
    <dbReference type="NCBI Taxonomy" id="691883"/>
    <lineage>
        <taxon>Eukaryota</taxon>
        <taxon>Rotosphaerida</taxon>
        <taxon>Fonticulaceae</taxon>
        <taxon>Fonticula</taxon>
    </lineage>
</organism>
<dbReference type="Gene3D" id="1.10.510.10">
    <property type="entry name" value="Transferase(Phosphotransferase) domain 1"/>
    <property type="match status" value="1"/>
</dbReference>
<dbReference type="PANTHER" id="PTHR45756:SF1">
    <property type="entry name" value="PROTEIN KINASE DOMAIN CONTAINING PROTEIN"/>
    <property type="match status" value="1"/>
</dbReference>
<dbReference type="SMART" id="SM00220">
    <property type="entry name" value="S_TKc"/>
    <property type="match status" value="1"/>
</dbReference>
<reference evidence="5" key="1">
    <citation type="submission" date="2013-04" db="EMBL/GenBank/DDBJ databases">
        <title>The Genome Sequence of Fonticula alba ATCC 38817.</title>
        <authorList>
            <consortium name="The Broad Institute Genomics Platform"/>
            <person name="Russ C."/>
            <person name="Cuomo C."/>
            <person name="Burger G."/>
            <person name="Gray M.W."/>
            <person name="Holland P.W.H."/>
            <person name="King N."/>
            <person name="Lang F.B.F."/>
            <person name="Roger A.J."/>
            <person name="Ruiz-Trillo I."/>
            <person name="Brown M."/>
            <person name="Walker B."/>
            <person name="Young S."/>
            <person name="Zeng Q."/>
            <person name="Gargeya S."/>
            <person name="Fitzgerald M."/>
            <person name="Haas B."/>
            <person name="Abouelleil A."/>
            <person name="Allen A.W."/>
            <person name="Alvarado L."/>
            <person name="Arachchi H.M."/>
            <person name="Berlin A.M."/>
            <person name="Chapman S.B."/>
            <person name="Gainer-Dewar J."/>
            <person name="Goldberg J."/>
            <person name="Griggs A."/>
            <person name="Gujja S."/>
            <person name="Hansen M."/>
            <person name="Howarth C."/>
            <person name="Imamovic A."/>
            <person name="Ireland A."/>
            <person name="Larimer J."/>
            <person name="McCowan C."/>
            <person name="Murphy C."/>
            <person name="Pearson M."/>
            <person name="Poon T.W."/>
            <person name="Priest M."/>
            <person name="Roberts A."/>
            <person name="Saif S."/>
            <person name="Shea T."/>
            <person name="Sisk P."/>
            <person name="Sykes S."/>
            <person name="Wortman J."/>
            <person name="Nusbaum C."/>
            <person name="Birren B."/>
        </authorList>
    </citation>
    <scope>NUCLEOTIDE SEQUENCE [LARGE SCALE GENOMIC DNA]</scope>
    <source>
        <strain evidence="5">ATCC 38817</strain>
    </source>
</reference>
<evidence type="ECO:0000313" key="5">
    <source>
        <dbReference type="EMBL" id="KCV69241.1"/>
    </source>
</evidence>
<feature type="region of interest" description="Disordered" evidence="1">
    <location>
        <begin position="554"/>
        <end position="573"/>
    </location>
</feature>
<dbReference type="eggNOG" id="KOG1187">
    <property type="taxonomic scope" value="Eukaryota"/>
</dbReference>
<sequence>MPGPPRRLHAGSMQSPGGPSSILPILLGLALLLLRSPTVWAQSCLKDVCWPAANSAILREYTYSESDIGTAFYLRALDPAVLAPAHQDDMIGLTFQDVLGTNPKATGDMLLVSRNSLAAYRPVPSVDPRWGASFERANQNSLVSPPVTPFTCNVRSSTTFCAAVLQNNAYAISQPRTGSLTTTAMTRITTSPLGYAIWTTDVSTTEINALYESDSLRLTYNESRTFIRSASQAGRKLTAFHYNKNSLYVEKNRVVNPSNTALLTTRSGGPGFTAAVTATRLYYETDVTFDVLMQLDNGSIVILRATNGSLIPQEVLHLTLPTSFPTSGGRFIAGNKHFMNPSAPFFFFAAPHGTQIRVYRIDMTMVDSQTTRPIIRQVAFDRAPTKLAMLDMAYTVSSVWRLADTHFYLTPEEFLCPQSAVSAPDPTIECLLDTVARTAAWRCAEGRGPAHSKGQLCGGCALGYYFHRQTSTCASCQASNCDICDHANPRHCLSCRPRFSLTETGSCVESCPDGRGSGRAVCDYDLDPFEMVFTPPGTPVNGATVALAAPERGSRQNVHNNTNTNNSSSDSGSVISIGKDHAMDARALAAAHPPVLRLAVGPLQPCGTNGACLATGDNAQSLMALSHSGHLLLCALDSSADTVSCQQTLSLFGSTLPQNIYGAHIHQPSPGILHIAVCTPSQAAEVKVTCQPTCVVSPQSTLLGQCRGLFACPGASPTQEGLVAAFETSTNSGVYTFVQLRSPTGVWSPLVRDTQEHDLASSSVRAACGLLSQPTAPGIGFLHSIGNGPVVLREQAPLSPTTAHWLSLQTGPPLLRQADSWLTGPDFHLLAGRLTSREMDDLLRVRLMPDNGRMVADLLLDHFPNRHIHQAVTSNFEPLTYALGELPESGLEFASLADINRDGHLDLVLVTTSRIGVSIARHTGAVIFLPVQWRPRVAGAIATTVGTTLADALDSGPTTMATGLPLTRQMLAIVQESRVSLLLTTPAGQVEVYHTAVCAEGLYFDMEANACRPCDALCRTCLGPGPEACHVCKVHDVTTAQCIASCPADTHYLDPSSGGVDCRPCPGNCTACRVTEPAGVQCTVCPAGHFLPFPSALHCDRCHEACVECDGSTKDNCTRCPAGLFLIMAGCQTECPLQFRAHVDPVEGHGECQPCVSRCLECPAAVDECQSCAAGTFWHPATGLGATGPGTCDMCHSTCQSCSGPGETDCLECIAGLVLDRELGCRHTCQQGFYLDGRVCHPCASECGTCAEAANQCLSCARGFAQVPGSPAHRPTCEPCAADCLTCDSPAGACTACHPEKAMLQLPGHLATCVGICPAGYFRQEAPQAGYGRCLECHGSCETCDGPEEHHCLTCADSLGFWQGDCVNGTRMTAAEDPVKPCPEARCFDSCGQGHFRSDEETCTACSPACRSCSGPTDHDCWSCSGSGLIDVDGTCRTSCSDGYTPFGSRCNICHQSCATCTGLYSTDCSSCAPGYMHVDLSGLHGSGSGDSGGSPSRGTCVSSCPAGTTPNAGRQHCVACPADCTHCRIVPGEPLPRCDACRRGMVLDQAQNTCTSTCPPGKFPFAGRCEVCHASCTRCHSPGASGCLACSDPEALIQAGLCVATCSAGFFRQEASSPGDVASCQPCVSTCSACSGPRMSECLSCPSGTYLLDGYCRGTCPAGMAADLASGTCVPCAAGCATCHPSDPSFCLSCPKPAGDPFRWKLHPQTGQCLPACLAGEYECQPTQTCMTCPTGCDRCVHDVQPSEHKCSEVNVRCELCSGQLVLRGDGTCAVDCPAGHFNPDPISHPDATGRCRGCDSRCLECQDTSLKCTACRADKFFIPQLHECREACPATGYYLVPAEKPGGTGAGECRACPQWCISCEAPAGHCVECHFGYMAYEGLCVEGGCPAGTYPATETHCAACVDGCSSCLGPAKQDCLVWSNPRPRMSSGVLATVIAVPIVVLLALIVLLMVFFCRRRSPSKDPTGQSMSPGDDENMTVLNTLVEFSLPGFINVALENSVDLGNTTGLGCGSQARVFRTQIIDPTLRRRIGTDMVAVKEMTQMSDLTLRLFYREVSIMWSLSKTPNIVPMYFYSENPPAIGMKCFNMSLDVLLESTIEFTLQSSLSVLRDIANGLEHIHSVGIVHQDIKSRNIFIEMNTHTGIWMAAIGDFGVAQSINADRQSHIQMEISDFNAFSIIYASPELLTAVMKRAQPAVEHRKTSDIYAMSVLIWKVLTRKLPWPGMTVSAIMEQVRKGERPSFDGDTPVVFDPENPAVGKMQVLQRWCQEHDPSMRPTSAQLLARTTDILDNILPQSQ</sequence>
<dbReference type="RefSeq" id="XP_009496812.1">
    <property type="nucleotide sequence ID" value="XM_009498537.1"/>
</dbReference>
<gene>
    <name evidence="5" type="ORF">H696_04658</name>
</gene>
<keyword evidence="3" id="KW-0732">Signal</keyword>
<accession>A0A058Z530</accession>
<dbReference type="SMART" id="SM00181">
    <property type="entry name" value="EGF"/>
    <property type="match status" value="9"/>
</dbReference>
<feature type="compositionally biased region" description="Low complexity" evidence="1">
    <location>
        <begin position="557"/>
        <end position="573"/>
    </location>
</feature>
<dbReference type="SMART" id="SM00261">
    <property type="entry name" value="FU"/>
    <property type="match status" value="15"/>
</dbReference>
<feature type="transmembrane region" description="Helical" evidence="2">
    <location>
        <begin position="1935"/>
        <end position="1958"/>
    </location>
</feature>
<evidence type="ECO:0000313" key="6">
    <source>
        <dbReference type="Proteomes" id="UP000030693"/>
    </source>
</evidence>
<dbReference type="InterPro" id="IPR000719">
    <property type="entry name" value="Prot_kinase_dom"/>
</dbReference>
<name>A0A058Z530_FONAL</name>
<keyword evidence="5" id="KW-0418">Kinase</keyword>
<dbReference type="GO" id="GO:0004672">
    <property type="term" value="F:protein kinase activity"/>
    <property type="evidence" value="ECO:0007669"/>
    <property type="project" value="InterPro"/>
</dbReference>
<keyword evidence="6" id="KW-1185">Reference proteome</keyword>
<dbReference type="InterPro" id="IPR000742">
    <property type="entry name" value="EGF"/>
</dbReference>
<dbReference type="Proteomes" id="UP000030693">
    <property type="component" value="Unassembled WGS sequence"/>
</dbReference>
<dbReference type="SUPFAM" id="SSF56112">
    <property type="entry name" value="Protein kinase-like (PK-like)"/>
    <property type="match status" value="1"/>
</dbReference>
<dbReference type="STRING" id="691883.A0A058Z530"/>
<dbReference type="OrthoDB" id="300641at2759"/>
<feature type="chain" id="PRO_5001570746" evidence="3">
    <location>
        <begin position="42"/>
        <end position="2300"/>
    </location>
</feature>
<evidence type="ECO:0000256" key="3">
    <source>
        <dbReference type="SAM" id="SignalP"/>
    </source>
</evidence>
<keyword evidence="5" id="KW-0808">Transferase</keyword>
<evidence type="ECO:0000259" key="4">
    <source>
        <dbReference type="PROSITE" id="PS50011"/>
    </source>
</evidence>
<proteinExistence type="predicted"/>
<evidence type="ECO:0000256" key="1">
    <source>
        <dbReference type="SAM" id="MobiDB-lite"/>
    </source>
</evidence>
<dbReference type="InterPro" id="IPR053215">
    <property type="entry name" value="TKL_Ser/Thr_kinase"/>
</dbReference>
<feature type="signal peptide" evidence="3">
    <location>
        <begin position="1"/>
        <end position="41"/>
    </location>
</feature>
<keyword evidence="2" id="KW-0472">Membrane</keyword>
<dbReference type="EMBL" id="KB932207">
    <property type="protein sequence ID" value="KCV69241.1"/>
    <property type="molecule type" value="Genomic_DNA"/>
</dbReference>
<dbReference type="GeneID" id="20529383"/>
<dbReference type="GO" id="GO:0005524">
    <property type="term" value="F:ATP binding"/>
    <property type="evidence" value="ECO:0007669"/>
    <property type="project" value="InterPro"/>
</dbReference>
<dbReference type="PROSITE" id="PS00108">
    <property type="entry name" value="PROTEIN_KINASE_ST"/>
    <property type="match status" value="1"/>
</dbReference>
<dbReference type="SUPFAM" id="SSF57184">
    <property type="entry name" value="Growth factor receptor domain"/>
    <property type="match status" value="6"/>
</dbReference>
<feature type="domain" description="Protein kinase" evidence="4">
    <location>
        <begin position="2006"/>
        <end position="2292"/>
    </location>
</feature>
<dbReference type="Gene3D" id="2.10.220.10">
    <property type="entry name" value="Hormone Receptor, Insulin-like Growth Factor Receptor 1, Chain A, domain 2"/>
    <property type="match status" value="10"/>
</dbReference>
<dbReference type="InterPro" id="IPR008271">
    <property type="entry name" value="Ser/Thr_kinase_AS"/>
</dbReference>